<gene>
    <name evidence="2" type="ORF">CPELLU_LOCUS47</name>
</gene>
<evidence type="ECO:0000259" key="1">
    <source>
        <dbReference type="Pfam" id="PF01712"/>
    </source>
</evidence>
<comment type="caution">
    <text evidence="2">The sequence shown here is derived from an EMBL/GenBank/DDBJ whole genome shotgun (WGS) entry which is preliminary data.</text>
</comment>
<dbReference type="Gene3D" id="3.40.50.300">
    <property type="entry name" value="P-loop containing nucleotide triphosphate hydrolases"/>
    <property type="match status" value="1"/>
</dbReference>
<sequence length="230" mass="27823">MNFLNLFDNLFFNKKETNDKKNTKIIVFTGPIGVGKTKLANFLNEYLIGGGKKVFFDIEITMKIEKELKMYYQFLEKGVKDQGISFWFQDKLIDEYKKFYNNIDYEKYDYVIFDRTHLDTNFFTIATINKDPYIEICLPYLKEKLDEISFRVKPDVINVSVDKEISIERILKRDRDIEQKVDIDYYELIYDMYDNIDEIYEFYYLFNNSDELDDNLLKKKIIGFFNHYIN</sequence>
<name>A0A9N8VFL1_9GLOM</name>
<reference evidence="2" key="1">
    <citation type="submission" date="2021-06" db="EMBL/GenBank/DDBJ databases">
        <authorList>
            <person name="Kallberg Y."/>
            <person name="Tangrot J."/>
            <person name="Rosling A."/>
        </authorList>
    </citation>
    <scope>NUCLEOTIDE SEQUENCE</scope>
    <source>
        <strain evidence="2">FL966</strain>
    </source>
</reference>
<feature type="domain" description="Deoxynucleoside kinase" evidence="1">
    <location>
        <begin position="26"/>
        <end position="196"/>
    </location>
</feature>
<dbReference type="OrthoDB" id="2441072at2759"/>
<dbReference type="Pfam" id="PF01712">
    <property type="entry name" value="dNK"/>
    <property type="match status" value="1"/>
</dbReference>
<evidence type="ECO:0000313" key="3">
    <source>
        <dbReference type="Proteomes" id="UP000789759"/>
    </source>
</evidence>
<protein>
    <submittedName>
        <fullName evidence="2">8824_t:CDS:1</fullName>
    </submittedName>
</protein>
<dbReference type="SUPFAM" id="SSF52540">
    <property type="entry name" value="P-loop containing nucleoside triphosphate hydrolases"/>
    <property type="match status" value="1"/>
</dbReference>
<dbReference type="EMBL" id="CAJVQA010000007">
    <property type="protein sequence ID" value="CAG8449322.1"/>
    <property type="molecule type" value="Genomic_DNA"/>
</dbReference>
<dbReference type="Proteomes" id="UP000789759">
    <property type="component" value="Unassembled WGS sequence"/>
</dbReference>
<accession>A0A9N8VFL1</accession>
<dbReference type="AlphaFoldDB" id="A0A9N8VFL1"/>
<proteinExistence type="predicted"/>
<dbReference type="InterPro" id="IPR027417">
    <property type="entry name" value="P-loop_NTPase"/>
</dbReference>
<evidence type="ECO:0000313" key="2">
    <source>
        <dbReference type="EMBL" id="CAG8449322.1"/>
    </source>
</evidence>
<dbReference type="InterPro" id="IPR031314">
    <property type="entry name" value="DNK_dom"/>
</dbReference>
<keyword evidence="3" id="KW-1185">Reference proteome</keyword>
<organism evidence="2 3">
    <name type="scientific">Cetraspora pellucida</name>
    <dbReference type="NCBI Taxonomy" id="1433469"/>
    <lineage>
        <taxon>Eukaryota</taxon>
        <taxon>Fungi</taxon>
        <taxon>Fungi incertae sedis</taxon>
        <taxon>Mucoromycota</taxon>
        <taxon>Glomeromycotina</taxon>
        <taxon>Glomeromycetes</taxon>
        <taxon>Diversisporales</taxon>
        <taxon>Gigasporaceae</taxon>
        <taxon>Cetraspora</taxon>
    </lineage>
</organism>